<keyword evidence="4" id="KW-1185">Reference proteome</keyword>
<evidence type="ECO:0000256" key="1">
    <source>
        <dbReference type="SAM" id="Phobius"/>
    </source>
</evidence>
<dbReference type="KEGG" id="gba:J421_1170"/>
<reference evidence="3 4" key="1">
    <citation type="journal article" date="2014" name="Genome Announc.">
        <title>Genome Sequence and Methylome of Soil Bacterium Gemmatirosa kalamazoonensis KBS708T, a Member of the Rarely Cultivated Gemmatimonadetes Phylum.</title>
        <authorList>
            <person name="Debruyn J.M."/>
            <person name="Radosevich M."/>
            <person name="Wommack K.E."/>
            <person name="Polson S.W."/>
            <person name="Hauser L.J."/>
            <person name="Fawaz M.N."/>
            <person name="Korlach J."/>
            <person name="Tsai Y.C."/>
        </authorList>
    </citation>
    <scope>NUCLEOTIDE SEQUENCE [LARGE SCALE GENOMIC DNA]</scope>
    <source>
        <strain evidence="3 4">KBS708</strain>
    </source>
</reference>
<dbReference type="InParanoid" id="W0RE64"/>
<feature type="transmembrane region" description="Helical" evidence="1">
    <location>
        <begin position="32"/>
        <end position="56"/>
    </location>
</feature>
<feature type="transmembrane region" description="Helical" evidence="1">
    <location>
        <begin position="77"/>
        <end position="96"/>
    </location>
</feature>
<proteinExistence type="predicted"/>
<evidence type="ECO:0000313" key="3">
    <source>
        <dbReference type="EMBL" id="AHG88707.1"/>
    </source>
</evidence>
<sequence>MSVRRGSLALGAALALLPGALSAQSGVPSIGAGRVAAQVAAGTVALPVGYVGGGLATRQVARWLGASDDAASRAADVGAYVGTALGTAGAVSLVGARGPGVGSYPAAVGGAVLGGAASMLVARAVRRPNDAPAKACHVGCVLASALIVALPSVGATAAYDASRRAKR</sequence>
<feature type="transmembrane region" description="Helical" evidence="1">
    <location>
        <begin position="137"/>
        <end position="159"/>
    </location>
</feature>
<feature type="chain" id="PRO_5004793982" evidence="2">
    <location>
        <begin position="24"/>
        <end position="167"/>
    </location>
</feature>
<keyword evidence="1" id="KW-1133">Transmembrane helix</keyword>
<gene>
    <name evidence="3" type="ORF">J421_1170</name>
</gene>
<accession>W0RE64</accession>
<evidence type="ECO:0000256" key="2">
    <source>
        <dbReference type="SAM" id="SignalP"/>
    </source>
</evidence>
<dbReference type="RefSeq" id="WP_025410232.1">
    <property type="nucleotide sequence ID" value="NZ_CP007128.1"/>
</dbReference>
<dbReference type="Proteomes" id="UP000019151">
    <property type="component" value="Chromosome"/>
</dbReference>
<dbReference type="HOGENOM" id="CLU_1592190_0_0_0"/>
<name>W0RE64_9BACT</name>
<evidence type="ECO:0000313" key="4">
    <source>
        <dbReference type="Proteomes" id="UP000019151"/>
    </source>
</evidence>
<organism evidence="3 4">
    <name type="scientific">Gemmatirosa kalamazoonensis</name>
    <dbReference type="NCBI Taxonomy" id="861299"/>
    <lineage>
        <taxon>Bacteria</taxon>
        <taxon>Pseudomonadati</taxon>
        <taxon>Gemmatimonadota</taxon>
        <taxon>Gemmatimonadia</taxon>
        <taxon>Gemmatimonadales</taxon>
        <taxon>Gemmatimonadaceae</taxon>
        <taxon>Gemmatirosa</taxon>
    </lineage>
</organism>
<dbReference type="STRING" id="861299.J421_1170"/>
<keyword evidence="2" id="KW-0732">Signal</keyword>
<dbReference type="AlphaFoldDB" id="W0RE64"/>
<feature type="transmembrane region" description="Helical" evidence="1">
    <location>
        <begin position="102"/>
        <end position="125"/>
    </location>
</feature>
<keyword evidence="1" id="KW-0812">Transmembrane</keyword>
<feature type="signal peptide" evidence="2">
    <location>
        <begin position="1"/>
        <end position="23"/>
    </location>
</feature>
<protein>
    <submittedName>
        <fullName evidence="3">RNA polymerase, sigma-24 subunit, ECF subfamily</fullName>
    </submittedName>
</protein>
<keyword evidence="1" id="KW-0472">Membrane</keyword>
<dbReference type="EMBL" id="CP007128">
    <property type="protein sequence ID" value="AHG88707.1"/>
    <property type="molecule type" value="Genomic_DNA"/>
</dbReference>